<organism evidence="2 3">
    <name type="scientific">Oricola cellulosilytica</name>
    <dbReference type="NCBI Taxonomy" id="1429082"/>
    <lineage>
        <taxon>Bacteria</taxon>
        <taxon>Pseudomonadati</taxon>
        <taxon>Pseudomonadota</taxon>
        <taxon>Alphaproteobacteria</taxon>
        <taxon>Hyphomicrobiales</taxon>
        <taxon>Ahrensiaceae</taxon>
        <taxon>Oricola</taxon>
    </lineage>
</organism>
<dbReference type="InterPro" id="IPR050765">
    <property type="entry name" value="Riboflavin_Biosynth_HTPR"/>
</dbReference>
<protein>
    <submittedName>
        <fullName evidence="2">Dihydrofolate reductase</fullName>
    </submittedName>
</protein>
<dbReference type="EMBL" id="SJST01000001">
    <property type="protein sequence ID" value="TCD16431.1"/>
    <property type="molecule type" value="Genomic_DNA"/>
</dbReference>
<comment type="caution">
    <text evidence="2">The sequence shown here is derived from an EMBL/GenBank/DDBJ whole genome shotgun (WGS) entry which is preliminary data.</text>
</comment>
<gene>
    <name evidence="2" type="ORF">E0D97_03115</name>
</gene>
<dbReference type="PANTHER" id="PTHR38011:SF11">
    <property type="entry name" value="2,5-DIAMINO-6-RIBOSYLAMINO-4(3H)-PYRIMIDINONE 5'-PHOSPHATE REDUCTASE"/>
    <property type="match status" value="1"/>
</dbReference>
<dbReference type="GO" id="GO:0009231">
    <property type="term" value="P:riboflavin biosynthetic process"/>
    <property type="evidence" value="ECO:0007669"/>
    <property type="project" value="InterPro"/>
</dbReference>
<keyword evidence="3" id="KW-1185">Reference proteome</keyword>
<dbReference type="AlphaFoldDB" id="A0A4R0PFL6"/>
<reference evidence="2 3" key="1">
    <citation type="journal article" date="2015" name="Antonie Van Leeuwenhoek">
        <title>Oricola cellulosilytica gen. nov., sp. nov., a cellulose-degrading bacterium of the family Phyllobacteriaceae isolated from surface seashore water, and emended descriptions of Mesorhizobium loti and Phyllobacterium myrsinacearum.</title>
        <authorList>
            <person name="Hameed A."/>
            <person name="Shahina M."/>
            <person name="Lai W.A."/>
            <person name="Lin S.Y."/>
            <person name="Young L.S."/>
            <person name="Liu Y.C."/>
            <person name="Hsu Y.H."/>
            <person name="Young C.C."/>
        </authorList>
    </citation>
    <scope>NUCLEOTIDE SEQUENCE [LARGE SCALE GENOMIC DNA]</scope>
    <source>
        <strain evidence="2 3">KCTC 52183</strain>
    </source>
</reference>
<dbReference type="PANTHER" id="PTHR38011">
    <property type="entry name" value="DIHYDROFOLATE REDUCTASE FAMILY PROTEIN (AFU_ORTHOLOGUE AFUA_8G06820)"/>
    <property type="match status" value="1"/>
</dbReference>
<accession>A0A4R0PFL6</accession>
<dbReference type="InterPro" id="IPR024072">
    <property type="entry name" value="DHFR-like_dom_sf"/>
</dbReference>
<sequence length="187" mass="21005">MATTPDATLPITGKVFIACSLDGFIARENGDIDWLNRYPDTGDDYGYASFMDTVDGLVMGRASYEGVLRFEDWPYTKPVVVLSSSLDDTSVPPRLRGKVRISNRTPRAIMQELAKEGWRAAYVDGGRLIQSFLAERLIGEMTITQIPVLLGRGRRLFGVVEQDIELFLEETRRYPAGFVQSRYRVGT</sequence>
<dbReference type="Pfam" id="PF01872">
    <property type="entry name" value="RibD_C"/>
    <property type="match status" value="1"/>
</dbReference>
<dbReference type="Proteomes" id="UP000291301">
    <property type="component" value="Unassembled WGS sequence"/>
</dbReference>
<name>A0A4R0PFL6_9HYPH</name>
<evidence type="ECO:0000259" key="1">
    <source>
        <dbReference type="Pfam" id="PF01872"/>
    </source>
</evidence>
<feature type="domain" description="Bacterial bifunctional deaminase-reductase C-terminal" evidence="1">
    <location>
        <begin position="15"/>
        <end position="178"/>
    </location>
</feature>
<proteinExistence type="predicted"/>
<evidence type="ECO:0000313" key="2">
    <source>
        <dbReference type="EMBL" id="TCD16431.1"/>
    </source>
</evidence>
<dbReference type="OrthoDB" id="9782335at2"/>
<dbReference type="Gene3D" id="3.40.430.10">
    <property type="entry name" value="Dihydrofolate Reductase, subunit A"/>
    <property type="match status" value="1"/>
</dbReference>
<dbReference type="RefSeq" id="WP_131565290.1">
    <property type="nucleotide sequence ID" value="NZ_JAINFK010000001.1"/>
</dbReference>
<dbReference type="GO" id="GO:0008703">
    <property type="term" value="F:5-amino-6-(5-phosphoribosylamino)uracil reductase activity"/>
    <property type="evidence" value="ECO:0007669"/>
    <property type="project" value="InterPro"/>
</dbReference>
<dbReference type="InterPro" id="IPR002734">
    <property type="entry name" value="RibDG_C"/>
</dbReference>
<dbReference type="SUPFAM" id="SSF53597">
    <property type="entry name" value="Dihydrofolate reductase-like"/>
    <property type="match status" value="1"/>
</dbReference>
<evidence type="ECO:0000313" key="3">
    <source>
        <dbReference type="Proteomes" id="UP000291301"/>
    </source>
</evidence>